<feature type="signal peptide" evidence="8">
    <location>
        <begin position="1"/>
        <end position="17"/>
    </location>
</feature>
<dbReference type="Pfam" id="PF23321">
    <property type="entry name" value="R1_ABCA1"/>
    <property type="match status" value="1"/>
</dbReference>
<dbReference type="InterPro" id="IPR026082">
    <property type="entry name" value="ABCA"/>
</dbReference>
<dbReference type="PROSITE" id="PS00211">
    <property type="entry name" value="ABC_TRANSPORTER_1"/>
    <property type="match status" value="2"/>
</dbReference>
<evidence type="ECO:0000256" key="3">
    <source>
        <dbReference type="ARBA" id="ARBA00022741"/>
    </source>
</evidence>
<feature type="transmembrane region" description="Helical" evidence="7">
    <location>
        <begin position="800"/>
        <end position="820"/>
    </location>
</feature>
<dbReference type="InterPro" id="IPR017871">
    <property type="entry name" value="ABC_transporter-like_CS"/>
</dbReference>
<name>A0A0N4ZQS1_PARTI</name>
<dbReference type="WBParaSite" id="PTRK_0001086200.1">
    <property type="protein sequence ID" value="PTRK_0001086200.1"/>
    <property type="gene ID" value="PTRK_0001086200"/>
</dbReference>
<feature type="transmembrane region" description="Helical" evidence="7">
    <location>
        <begin position="832"/>
        <end position="852"/>
    </location>
</feature>
<evidence type="ECO:0000256" key="8">
    <source>
        <dbReference type="SAM" id="SignalP"/>
    </source>
</evidence>
<dbReference type="InterPro" id="IPR013525">
    <property type="entry name" value="ABC2_TM"/>
</dbReference>
<feature type="transmembrane region" description="Helical" evidence="7">
    <location>
        <begin position="520"/>
        <end position="542"/>
    </location>
</feature>
<dbReference type="PROSITE" id="PS50893">
    <property type="entry name" value="ABC_TRANSPORTER_2"/>
    <property type="match status" value="2"/>
</dbReference>
<dbReference type="InterPro" id="IPR056264">
    <property type="entry name" value="R2_ABCA1-4-like"/>
</dbReference>
<evidence type="ECO:0000256" key="5">
    <source>
        <dbReference type="ARBA" id="ARBA00022989"/>
    </source>
</evidence>
<feature type="transmembrane region" description="Helical" evidence="7">
    <location>
        <begin position="722"/>
        <end position="741"/>
    </location>
</feature>
<feature type="transmembrane region" description="Helical" evidence="7">
    <location>
        <begin position="934"/>
        <end position="955"/>
    </location>
</feature>
<protein>
    <submittedName>
        <fullName evidence="11">ABC transporter domain-containing protein</fullName>
    </submittedName>
</protein>
<dbReference type="GO" id="GO:0016020">
    <property type="term" value="C:membrane"/>
    <property type="evidence" value="ECO:0007669"/>
    <property type="project" value="UniProtKB-SubCell"/>
</dbReference>
<dbReference type="FunFam" id="3.40.50.300:FF:002470">
    <property type="entry name" value="ABC transporter, putative"/>
    <property type="match status" value="1"/>
</dbReference>
<dbReference type="GO" id="GO:0016887">
    <property type="term" value="F:ATP hydrolysis activity"/>
    <property type="evidence" value="ECO:0007669"/>
    <property type="project" value="InterPro"/>
</dbReference>
<feature type="transmembrane region" description="Helical" evidence="7">
    <location>
        <begin position="864"/>
        <end position="884"/>
    </location>
</feature>
<dbReference type="SMART" id="SM00382">
    <property type="entry name" value="AAA"/>
    <property type="match status" value="2"/>
</dbReference>
<keyword evidence="10" id="KW-1185">Reference proteome</keyword>
<evidence type="ECO:0000256" key="7">
    <source>
        <dbReference type="SAM" id="Phobius"/>
    </source>
</evidence>
<evidence type="ECO:0000256" key="6">
    <source>
        <dbReference type="ARBA" id="ARBA00023136"/>
    </source>
</evidence>
<dbReference type="Pfam" id="PF00005">
    <property type="entry name" value="ABC_tran"/>
    <property type="match status" value="2"/>
</dbReference>
<evidence type="ECO:0000256" key="4">
    <source>
        <dbReference type="ARBA" id="ARBA00022840"/>
    </source>
</evidence>
<dbReference type="GO" id="GO:0005319">
    <property type="term" value="F:lipid transporter activity"/>
    <property type="evidence" value="ECO:0007669"/>
    <property type="project" value="TreeGrafter"/>
</dbReference>
<dbReference type="CDD" id="cd03263">
    <property type="entry name" value="ABC_subfamily_A"/>
    <property type="match status" value="2"/>
</dbReference>
<accession>A0A0N4ZQS1</accession>
<feature type="domain" description="ABC transporter" evidence="9">
    <location>
        <begin position="1015"/>
        <end position="1245"/>
    </location>
</feature>
<dbReference type="STRING" id="131310.A0A0N4ZQS1"/>
<dbReference type="InterPro" id="IPR027417">
    <property type="entry name" value="P-loop_NTPase"/>
</dbReference>
<keyword evidence="3" id="KW-0547">Nucleotide-binding</keyword>
<keyword evidence="8" id="KW-0732">Signal</keyword>
<dbReference type="InterPro" id="IPR003593">
    <property type="entry name" value="AAA+_ATPase"/>
</dbReference>
<feature type="transmembrane region" description="Helical" evidence="7">
    <location>
        <begin position="762"/>
        <end position="788"/>
    </location>
</feature>
<evidence type="ECO:0000256" key="2">
    <source>
        <dbReference type="ARBA" id="ARBA00022692"/>
    </source>
</evidence>
<evidence type="ECO:0000259" key="9">
    <source>
        <dbReference type="PROSITE" id="PS50893"/>
    </source>
</evidence>
<dbReference type="PANTHER" id="PTHR19229">
    <property type="entry name" value="ATP-BINDING CASSETTE TRANSPORTER SUBFAMILY A ABCA"/>
    <property type="match status" value="1"/>
</dbReference>
<evidence type="ECO:0000313" key="10">
    <source>
        <dbReference type="Proteomes" id="UP000038045"/>
    </source>
</evidence>
<sequence length="1326" mass="152271">MSIFAAFAIWVLLCLHAIIIFYEESEYSNITKFFGSFNPVVHFGHAIFDIRNFENFDGMHWSLLWEPFSPENTYLFGYHILLYLCNNTMLFILSNYIEAVNPFGYGIPQPLYYFVLPSYWFPSYFQKISDECIGEDTQLESKSHDKENKTQSNNIVSLEEYEIDEPSIVIKNLTKVYEFTLLSKIKNFIFGSSKRKNSLTNVNLKLYDNKLSVILGHNGAGKTTIFSILCGMITPTSGTVIINGYDIRKNIDEIRKTFGFCPQHNILIDEFTGSNFDEEEAMRLLKDLKMDFKVNCYARKLSGGQKRKLCLIIALIGDSKFVILDEPSSGLDPGARHDIWSLIIKEKKNRTILLTTHYMEEADVLGDKICILAKGELLCAGSSMLLKNTYGKGYEITIIFNKLVVAKDIMKENVDILLQYFKTFFPDVEYASSFGEEAKFIVNRKYKKEFGKFFKSLEKEVFLKVNEMNKIKNEEDIKTVENKEPLNKNLNDLKNIEKSRNGLSYLVKQFKALFIKRSIFVYRNFGCIFIGIIIPLLILLPFQNVVSLFKHSRTVLINYTPLNTGNLNYYKHTKERSYILFDRSQFGKDISEILKQSNSKMIEIFVPKDKSDSTPSLILYEMAKLKQRISLFYTPMGFSSYTKNVLDNETTIYKGFFNPMVIHSKPLVLNKIDIHILRKETGNNKLTITTINHPIPFNKQLYISKENGLGTIYSDIELRFRLQRYSILLSILLSSLTIFLLREKCSNSRKIQMLAGIKIWTYYLTTFIWDYLHYMIISFCMIISLKISGVEPLVKEATDILTLIFVIKLYGWSGISFNYLLHHMFNSVSQGFLVSLSINVITTIALEIIKLILGSKIKNLDNLYMVELLFSLIFPVHNINMCLFKLYKNGKERNECSVIDCSGKNSNFNKKCCGNAEEKIYVDNILINTSKRGLLPEVIILIFQGILYFSIVYGIENNFFKKHNPFKGKDNCDTDSCSTKDDDYKPKMEDDNFEDNDVKDVKKYVASEDPSNHSIVVSGVTKCYKKNKAVKGISFYVDQKQCFGLLGVNGAGKTSTFKMLSGECHYCKGDAYINGVDVKHEWNNIDSSIGYCPQIDAILMEMTCEEVLYMYGRIYGMSNEDLGYTAETIMNMLEIIIYRKKQIKNLSGGNKRKVSMAIAIISMPDILLLDEPTAGVDPIASRLVWNILSEIREYGSSIVLTTHSMNECEAICTSLAIMVYGKFKCYGSLQALKSKYGNQFNLLIKLKDLSMNENMIKKILEIFPGSILVENHSTKLHFKIPKKENTKYSELFENLESLVEPFKISDYTLSQTSLEEIFVEFSKSVE</sequence>
<feature type="domain" description="ABC transporter" evidence="9">
    <location>
        <begin position="183"/>
        <end position="399"/>
    </location>
</feature>
<dbReference type="Proteomes" id="UP000038045">
    <property type="component" value="Unplaced"/>
</dbReference>
<evidence type="ECO:0000256" key="1">
    <source>
        <dbReference type="ARBA" id="ARBA00004141"/>
    </source>
</evidence>
<dbReference type="PANTHER" id="PTHR19229:SF250">
    <property type="entry name" value="ABC TRANSPORTER DOMAIN-CONTAINING PROTEIN-RELATED"/>
    <property type="match status" value="1"/>
</dbReference>
<keyword evidence="5 7" id="KW-1133">Transmembrane helix</keyword>
<dbReference type="GO" id="GO:0005524">
    <property type="term" value="F:ATP binding"/>
    <property type="evidence" value="ECO:0007669"/>
    <property type="project" value="UniProtKB-KW"/>
</dbReference>
<keyword evidence="6 7" id="KW-0472">Membrane</keyword>
<keyword evidence="2 7" id="KW-0812">Transmembrane</keyword>
<dbReference type="SUPFAM" id="SSF52540">
    <property type="entry name" value="P-loop containing nucleoside triphosphate hydrolases"/>
    <property type="match status" value="2"/>
</dbReference>
<evidence type="ECO:0000313" key="11">
    <source>
        <dbReference type="WBParaSite" id="PTRK_0001086200.1"/>
    </source>
</evidence>
<organism evidence="10 11">
    <name type="scientific">Parastrongyloides trichosuri</name>
    <name type="common">Possum-specific nematode worm</name>
    <dbReference type="NCBI Taxonomy" id="131310"/>
    <lineage>
        <taxon>Eukaryota</taxon>
        <taxon>Metazoa</taxon>
        <taxon>Ecdysozoa</taxon>
        <taxon>Nematoda</taxon>
        <taxon>Chromadorea</taxon>
        <taxon>Rhabditida</taxon>
        <taxon>Tylenchina</taxon>
        <taxon>Panagrolaimomorpha</taxon>
        <taxon>Strongyloidoidea</taxon>
        <taxon>Strongyloididae</taxon>
        <taxon>Parastrongyloides</taxon>
    </lineage>
</organism>
<keyword evidence="4" id="KW-0067">ATP-binding</keyword>
<dbReference type="GO" id="GO:0140359">
    <property type="term" value="F:ABC-type transporter activity"/>
    <property type="evidence" value="ECO:0007669"/>
    <property type="project" value="InterPro"/>
</dbReference>
<feature type="chain" id="PRO_5005892227" evidence="8">
    <location>
        <begin position="18"/>
        <end position="1326"/>
    </location>
</feature>
<comment type="subcellular location">
    <subcellularLocation>
        <location evidence="1">Membrane</location>
        <topology evidence="1">Multi-pass membrane protein</topology>
    </subcellularLocation>
</comment>
<dbReference type="Pfam" id="PF12698">
    <property type="entry name" value="ABC2_membrane_3"/>
    <property type="match status" value="1"/>
</dbReference>
<dbReference type="Gene3D" id="3.40.50.300">
    <property type="entry name" value="P-loop containing nucleotide triphosphate hydrolases"/>
    <property type="match status" value="2"/>
</dbReference>
<feature type="transmembrane region" description="Helical" evidence="7">
    <location>
        <begin position="74"/>
        <end position="93"/>
    </location>
</feature>
<reference evidence="11" key="1">
    <citation type="submission" date="2017-02" db="UniProtKB">
        <authorList>
            <consortium name="WormBaseParasite"/>
        </authorList>
    </citation>
    <scope>IDENTIFICATION</scope>
</reference>
<proteinExistence type="predicted"/>
<dbReference type="InterPro" id="IPR003439">
    <property type="entry name" value="ABC_transporter-like_ATP-bd"/>
</dbReference>